<dbReference type="EMBL" id="GEBQ01028542">
    <property type="protein sequence ID" value="JAT11435.1"/>
    <property type="molecule type" value="Transcribed_RNA"/>
</dbReference>
<name>A0A1B6KJ38_9HEMI</name>
<accession>A0A1B6KJ38</accession>
<sequence length="122" mass="13771">TTMSTNVTISTRKSYESRIKTGVSPVNSSEKKLKFSSELNYKDKVCIMKADNLLSEGEENSIEEEDELISTSYDSKKQTTLLKFFPPMKKIVESQKNAVNPKSLRGNRFLSFSMNSSVNNQS</sequence>
<protein>
    <submittedName>
        <fullName evidence="1">Uncharacterized protein</fullName>
    </submittedName>
</protein>
<proteinExistence type="predicted"/>
<feature type="non-terminal residue" evidence="1">
    <location>
        <position position="122"/>
    </location>
</feature>
<feature type="non-terminal residue" evidence="1">
    <location>
        <position position="1"/>
    </location>
</feature>
<reference evidence="1" key="1">
    <citation type="submission" date="2015-11" db="EMBL/GenBank/DDBJ databases">
        <title>De novo transcriptome assembly of four potential Pierce s Disease insect vectors from Arizona vineyards.</title>
        <authorList>
            <person name="Tassone E.E."/>
        </authorList>
    </citation>
    <scope>NUCLEOTIDE SEQUENCE</scope>
</reference>
<evidence type="ECO:0000313" key="1">
    <source>
        <dbReference type="EMBL" id="JAT11435.1"/>
    </source>
</evidence>
<dbReference type="AlphaFoldDB" id="A0A1B6KJ38"/>
<organism evidence="1">
    <name type="scientific">Graphocephala atropunctata</name>
    <dbReference type="NCBI Taxonomy" id="36148"/>
    <lineage>
        <taxon>Eukaryota</taxon>
        <taxon>Metazoa</taxon>
        <taxon>Ecdysozoa</taxon>
        <taxon>Arthropoda</taxon>
        <taxon>Hexapoda</taxon>
        <taxon>Insecta</taxon>
        <taxon>Pterygota</taxon>
        <taxon>Neoptera</taxon>
        <taxon>Paraneoptera</taxon>
        <taxon>Hemiptera</taxon>
        <taxon>Auchenorrhyncha</taxon>
        <taxon>Membracoidea</taxon>
        <taxon>Cicadellidae</taxon>
        <taxon>Cicadellinae</taxon>
        <taxon>Cicadellini</taxon>
        <taxon>Graphocephala</taxon>
    </lineage>
</organism>
<gene>
    <name evidence="1" type="ORF">g.26680</name>
</gene>